<proteinExistence type="predicted"/>
<protein>
    <recommendedName>
        <fullName evidence="4">Receptor L-domain domain-containing protein</fullName>
    </recommendedName>
</protein>
<sequence length="485" mass="51732">MLNCTITSQSAAEALDYCVNLEITGAVGTLTFPQLTFMNSCIVHDSPQLTELSFPNVTAITSMVIENAEYLTNISLPMVRGGEALDNGGILGGSIFHMNITGAPNLTTIELESSMYYEELILDGIPSYTSFALNLIGAATIQTSSCLSFPALESVGDLTISEEANGCDYGLSSIKSIGNLTILNVNAYQGDDLYADLNDPSFTLQLNGSLTLIGSSELSEPNGPVKRLPFAPTSSIPTNLEVRSLRSLPMDFSDVETVGGNISLSNNTNCTFDFSKVSTAGNISMLDNSDTLLPLFPDLKTVENIHLRGNIDTSTGPNIFPSLVLARGNVTVEPWNDDFNCSKLVSQWNDGLIHNLSCNGTGNGSTISTAAPSITPMPDTRHSTGLSSGAKAGIGVGVAVFGILAIALVTWLVLRRKHRSKSVENPRAFTPDKELPGWYFHADTSGTHEADGTEIIAEKPDDHIIGEVPDDHIVELPAEDVRVAR</sequence>
<evidence type="ECO:0008006" key="4">
    <source>
        <dbReference type="Google" id="ProtNLM"/>
    </source>
</evidence>
<dbReference type="EMBL" id="RYZI01000213">
    <property type="protein sequence ID" value="RWA08188.1"/>
    <property type="molecule type" value="Genomic_DNA"/>
</dbReference>
<keyword evidence="3" id="KW-1185">Reference proteome</keyword>
<feature type="transmembrane region" description="Helical" evidence="1">
    <location>
        <begin position="392"/>
        <end position="414"/>
    </location>
</feature>
<evidence type="ECO:0000256" key="1">
    <source>
        <dbReference type="SAM" id="Phobius"/>
    </source>
</evidence>
<reference evidence="2 3" key="1">
    <citation type="submission" date="2018-12" db="EMBL/GenBank/DDBJ databases">
        <title>Draft genome sequence of Xylaria grammica IHI A82.</title>
        <authorList>
            <person name="Buettner E."/>
            <person name="Kellner H."/>
        </authorList>
    </citation>
    <scope>NUCLEOTIDE SEQUENCE [LARGE SCALE GENOMIC DNA]</scope>
    <source>
        <strain evidence="2 3">IHI A82</strain>
    </source>
</reference>
<comment type="caution">
    <text evidence="2">The sequence shown here is derived from an EMBL/GenBank/DDBJ whole genome shotgun (WGS) entry which is preliminary data.</text>
</comment>
<keyword evidence="1" id="KW-0812">Transmembrane</keyword>
<gene>
    <name evidence="2" type="ORF">EKO27_g6915</name>
</gene>
<dbReference type="AlphaFoldDB" id="A0A439D1A9"/>
<accession>A0A439D1A9</accession>
<organism evidence="2 3">
    <name type="scientific">Xylaria grammica</name>
    <dbReference type="NCBI Taxonomy" id="363999"/>
    <lineage>
        <taxon>Eukaryota</taxon>
        <taxon>Fungi</taxon>
        <taxon>Dikarya</taxon>
        <taxon>Ascomycota</taxon>
        <taxon>Pezizomycotina</taxon>
        <taxon>Sordariomycetes</taxon>
        <taxon>Xylariomycetidae</taxon>
        <taxon>Xylariales</taxon>
        <taxon>Xylariaceae</taxon>
        <taxon>Xylaria</taxon>
    </lineage>
</organism>
<dbReference type="Proteomes" id="UP000286045">
    <property type="component" value="Unassembled WGS sequence"/>
</dbReference>
<keyword evidence="1" id="KW-0472">Membrane</keyword>
<name>A0A439D1A9_9PEZI</name>
<keyword evidence="1" id="KW-1133">Transmembrane helix</keyword>
<evidence type="ECO:0000313" key="3">
    <source>
        <dbReference type="Proteomes" id="UP000286045"/>
    </source>
</evidence>
<evidence type="ECO:0000313" key="2">
    <source>
        <dbReference type="EMBL" id="RWA08188.1"/>
    </source>
</evidence>